<dbReference type="Proteomes" id="UP000625711">
    <property type="component" value="Unassembled WGS sequence"/>
</dbReference>
<evidence type="ECO:0000313" key="2">
    <source>
        <dbReference type="EMBL" id="KAF7282922.1"/>
    </source>
</evidence>
<gene>
    <name evidence="2" type="ORF">GWI33_001779</name>
</gene>
<dbReference type="AlphaFoldDB" id="A0A834IQ67"/>
<sequence>MRNTSITRTGVRGGRGERSSGRAGRGKGGGCWFGRFWWEGERVEAAEAAEQTALSPTCLMFLFDRIIIFIWGVSGELTRVLGFADR</sequence>
<dbReference type="EMBL" id="JAACXV010000150">
    <property type="protein sequence ID" value="KAF7282922.1"/>
    <property type="molecule type" value="Genomic_DNA"/>
</dbReference>
<organism evidence="2 3">
    <name type="scientific">Rhynchophorus ferrugineus</name>
    <name type="common">Red palm weevil</name>
    <name type="synonym">Curculio ferrugineus</name>
    <dbReference type="NCBI Taxonomy" id="354439"/>
    <lineage>
        <taxon>Eukaryota</taxon>
        <taxon>Metazoa</taxon>
        <taxon>Ecdysozoa</taxon>
        <taxon>Arthropoda</taxon>
        <taxon>Hexapoda</taxon>
        <taxon>Insecta</taxon>
        <taxon>Pterygota</taxon>
        <taxon>Neoptera</taxon>
        <taxon>Endopterygota</taxon>
        <taxon>Coleoptera</taxon>
        <taxon>Polyphaga</taxon>
        <taxon>Cucujiformia</taxon>
        <taxon>Curculionidae</taxon>
        <taxon>Dryophthorinae</taxon>
        <taxon>Rhynchophorus</taxon>
    </lineage>
</organism>
<proteinExistence type="predicted"/>
<comment type="caution">
    <text evidence="2">The sequence shown here is derived from an EMBL/GenBank/DDBJ whole genome shotgun (WGS) entry which is preliminary data.</text>
</comment>
<protein>
    <submittedName>
        <fullName evidence="2">Uncharacterized protein</fullName>
    </submittedName>
</protein>
<name>A0A834IQ67_RHYFE</name>
<feature type="region of interest" description="Disordered" evidence="1">
    <location>
        <begin position="1"/>
        <end position="29"/>
    </location>
</feature>
<keyword evidence="3" id="KW-1185">Reference proteome</keyword>
<evidence type="ECO:0000313" key="3">
    <source>
        <dbReference type="Proteomes" id="UP000625711"/>
    </source>
</evidence>
<reference evidence="2" key="1">
    <citation type="submission" date="2020-08" db="EMBL/GenBank/DDBJ databases">
        <title>Genome sequencing and assembly of the red palm weevil Rhynchophorus ferrugineus.</title>
        <authorList>
            <person name="Dias G.B."/>
            <person name="Bergman C.M."/>
            <person name="Manee M."/>
        </authorList>
    </citation>
    <scope>NUCLEOTIDE SEQUENCE</scope>
    <source>
        <strain evidence="2">AA-2017</strain>
        <tissue evidence="2">Whole larva</tissue>
    </source>
</reference>
<evidence type="ECO:0000256" key="1">
    <source>
        <dbReference type="SAM" id="MobiDB-lite"/>
    </source>
</evidence>
<accession>A0A834IQ67</accession>